<evidence type="ECO:0000313" key="8">
    <source>
        <dbReference type="Proteomes" id="UP000050417"/>
    </source>
</evidence>
<dbReference type="GO" id="GO:0006310">
    <property type="term" value="P:DNA recombination"/>
    <property type="evidence" value="ECO:0007669"/>
    <property type="project" value="UniProtKB-KW"/>
</dbReference>
<dbReference type="GO" id="GO:0015074">
    <property type="term" value="P:DNA integration"/>
    <property type="evidence" value="ECO:0007669"/>
    <property type="project" value="InterPro"/>
</dbReference>
<organism evidence="7 8">
    <name type="scientific">Ornatilinea apprima</name>
    <dbReference type="NCBI Taxonomy" id="1134406"/>
    <lineage>
        <taxon>Bacteria</taxon>
        <taxon>Bacillati</taxon>
        <taxon>Chloroflexota</taxon>
        <taxon>Anaerolineae</taxon>
        <taxon>Anaerolineales</taxon>
        <taxon>Anaerolineaceae</taxon>
        <taxon>Ornatilinea</taxon>
    </lineage>
</organism>
<dbReference type="PROSITE" id="PS51900">
    <property type="entry name" value="CB"/>
    <property type="match status" value="1"/>
</dbReference>
<dbReference type="SUPFAM" id="SSF56349">
    <property type="entry name" value="DNA breaking-rejoining enzymes"/>
    <property type="match status" value="1"/>
</dbReference>
<dbReference type="InterPro" id="IPR011010">
    <property type="entry name" value="DNA_brk_join_enz"/>
</dbReference>
<evidence type="ECO:0000313" key="7">
    <source>
        <dbReference type="EMBL" id="KPL72278.1"/>
    </source>
</evidence>
<feature type="domain" description="Tyr recombinase" evidence="5">
    <location>
        <begin position="102"/>
        <end position="286"/>
    </location>
</feature>
<dbReference type="InterPro" id="IPR044068">
    <property type="entry name" value="CB"/>
</dbReference>
<evidence type="ECO:0000259" key="6">
    <source>
        <dbReference type="PROSITE" id="PS51900"/>
    </source>
</evidence>
<protein>
    <recommendedName>
        <fullName evidence="9">Tyr recombinase domain-containing protein</fullName>
    </recommendedName>
</protein>
<proteinExistence type="inferred from homology"/>
<keyword evidence="3" id="KW-0233">DNA recombination</keyword>
<dbReference type="PANTHER" id="PTHR30349">
    <property type="entry name" value="PHAGE INTEGRASE-RELATED"/>
    <property type="match status" value="1"/>
</dbReference>
<dbReference type="InterPro" id="IPR013762">
    <property type="entry name" value="Integrase-like_cat_sf"/>
</dbReference>
<comment type="similarity">
    <text evidence="1">Belongs to the 'phage' integrase family.</text>
</comment>
<dbReference type="PANTHER" id="PTHR30349:SF41">
    <property type="entry name" value="INTEGRASE_RECOMBINASE PROTEIN MJ0367-RELATED"/>
    <property type="match status" value="1"/>
</dbReference>
<accession>A0A0P6WZM3</accession>
<evidence type="ECO:0000256" key="3">
    <source>
        <dbReference type="ARBA" id="ARBA00023172"/>
    </source>
</evidence>
<sequence length="294" mass="33383">MYHLSMIEAEVLKMLALTEMSTATKQSYEFYCRDFFRWWFENNPDLDPILVSVDDVMLWLSTHPKWTSSTKHIAGSALKKFYRWKYGEHPLELLKIKRVDPGPQRTLDRGELLDVLSSIDTTTIGGIRDLAILSLMVDTGIRATEICNLEMDRLNLDKKRFTVKVKGGGIAEKLFFDYTGLCLRNWLVLRDEIVMKGVKNVFVSVGGKRPGTPLTRSGIRYLSKKMSALSGIARFSPHCLRRTFATLATENGAPSRVVQVAGGWKSIRMVERYTKALKPEAIAPFSPIDKLMND</sequence>
<evidence type="ECO:0000256" key="4">
    <source>
        <dbReference type="PROSITE-ProRule" id="PRU01248"/>
    </source>
</evidence>
<evidence type="ECO:0000256" key="1">
    <source>
        <dbReference type="ARBA" id="ARBA00008857"/>
    </source>
</evidence>
<dbReference type="InterPro" id="IPR002104">
    <property type="entry name" value="Integrase_catalytic"/>
</dbReference>
<keyword evidence="8" id="KW-1185">Reference proteome</keyword>
<evidence type="ECO:0000256" key="2">
    <source>
        <dbReference type="ARBA" id="ARBA00023125"/>
    </source>
</evidence>
<evidence type="ECO:0000259" key="5">
    <source>
        <dbReference type="PROSITE" id="PS51898"/>
    </source>
</evidence>
<evidence type="ECO:0008006" key="9">
    <source>
        <dbReference type="Google" id="ProtNLM"/>
    </source>
</evidence>
<dbReference type="Pfam" id="PF00589">
    <property type="entry name" value="Phage_integrase"/>
    <property type="match status" value="1"/>
</dbReference>
<dbReference type="PROSITE" id="PS51898">
    <property type="entry name" value="TYR_RECOMBINASE"/>
    <property type="match status" value="1"/>
</dbReference>
<dbReference type="Gene3D" id="1.10.443.10">
    <property type="entry name" value="Intergrase catalytic core"/>
    <property type="match status" value="1"/>
</dbReference>
<reference evidence="7 8" key="1">
    <citation type="submission" date="2015-07" db="EMBL/GenBank/DDBJ databases">
        <title>Genome sequence of Ornatilinea apprima DSM 23815.</title>
        <authorList>
            <person name="Hemp J."/>
            <person name="Ward L.M."/>
            <person name="Pace L.A."/>
            <person name="Fischer W.W."/>
        </authorList>
    </citation>
    <scope>NUCLEOTIDE SEQUENCE [LARGE SCALE GENOMIC DNA]</scope>
    <source>
        <strain evidence="7 8">P3M-1</strain>
    </source>
</reference>
<dbReference type="InterPro" id="IPR050090">
    <property type="entry name" value="Tyrosine_recombinase_XerCD"/>
</dbReference>
<dbReference type="EMBL" id="LGCL01000039">
    <property type="protein sequence ID" value="KPL72278.1"/>
    <property type="molecule type" value="Genomic_DNA"/>
</dbReference>
<keyword evidence="2 4" id="KW-0238">DNA-binding</keyword>
<dbReference type="AlphaFoldDB" id="A0A0P6WZM3"/>
<dbReference type="Proteomes" id="UP000050417">
    <property type="component" value="Unassembled WGS sequence"/>
</dbReference>
<dbReference type="CDD" id="cd00397">
    <property type="entry name" value="DNA_BRE_C"/>
    <property type="match status" value="1"/>
</dbReference>
<comment type="caution">
    <text evidence="7">The sequence shown here is derived from an EMBL/GenBank/DDBJ whole genome shotgun (WGS) entry which is preliminary data.</text>
</comment>
<dbReference type="STRING" id="1134406.ADN00_15805"/>
<dbReference type="GO" id="GO:0003677">
    <property type="term" value="F:DNA binding"/>
    <property type="evidence" value="ECO:0007669"/>
    <property type="project" value="UniProtKB-UniRule"/>
</dbReference>
<name>A0A0P6WZM3_9CHLR</name>
<feature type="domain" description="Core-binding (CB)" evidence="6">
    <location>
        <begin position="1"/>
        <end position="86"/>
    </location>
</feature>
<gene>
    <name evidence="7" type="ORF">ADN00_15805</name>
</gene>